<dbReference type="Pfam" id="PF02771">
    <property type="entry name" value="Acyl-CoA_dh_N"/>
    <property type="match status" value="1"/>
</dbReference>
<evidence type="ECO:0000259" key="10">
    <source>
        <dbReference type="Pfam" id="PF02770"/>
    </source>
</evidence>
<feature type="domain" description="Acyl-CoA oxidase/dehydrogenase middle" evidence="10">
    <location>
        <begin position="121"/>
        <end position="217"/>
    </location>
</feature>
<dbReference type="InterPro" id="IPR036250">
    <property type="entry name" value="AcylCo_DH-like_C"/>
</dbReference>
<comment type="cofactor">
    <cofactor evidence="1 8">
        <name>FAD</name>
        <dbReference type="ChEBI" id="CHEBI:57692"/>
    </cofactor>
</comment>
<dbReference type="Gene3D" id="1.10.540.10">
    <property type="entry name" value="Acyl-CoA dehydrogenase/oxidase, N-terminal domain"/>
    <property type="match status" value="1"/>
</dbReference>
<dbReference type="InterPro" id="IPR046373">
    <property type="entry name" value="Acyl-CoA_Oxase/DH_mid-dom_sf"/>
</dbReference>
<keyword evidence="13" id="KW-1185">Reference proteome</keyword>
<dbReference type="PANTHER" id="PTHR43831:SF1">
    <property type="entry name" value="ISOBUTYRYL-COA DEHYDROGENASE, MITOCHONDRIAL"/>
    <property type="match status" value="1"/>
</dbReference>
<evidence type="ECO:0000259" key="9">
    <source>
        <dbReference type="Pfam" id="PF00441"/>
    </source>
</evidence>
<dbReference type="EC" id="1.3.8.11" evidence="6"/>
<evidence type="ECO:0000256" key="4">
    <source>
        <dbReference type="ARBA" id="ARBA00022827"/>
    </source>
</evidence>
<evidence type="ECO:0000256" key="5">
    <source>
        <dbReference type="ARBA" id="ARBA00023002"/>
    </source>
</evidence>
<dbReference type="OrthoDB" id="9769473at2"/>
<feature type="domain" description="Acyl-CoA dehydrogenase/oxidase C-terminal" evidence="9">
    <location>
        <begin position="229"/>
        <end position="378"/>
    </location>
</feature>
<dbReference type="SUPFAM" id="SSF56645">
    <property type="entry name" value="Acyl-CoA dehydrogenase NM domain-like"/>
    <property type="match status" value="1"/>
</dbReference>
<evidence type="ECO:0000313" key="13">
    <source>
        <dbReference type="Proteomes" id="UP000198654"/>
    </source>
</evidence>
<dbReference type="EMBL" id="FNGI01000001">
    <property type="protein sequence ID" value="SDK89184.1"/>
    <property type="molecule type" value="Genomic_DNA"/>
</dbReference>
<evidence type="ECO:0000256" key="2">
    <source>
        <dbReference type="ARBA" id="ARBA00009347"/>
    </source>
</evidence>
<accession>A0A1G9FLC7</accession>
<dbReference type="SUPFAM" id="SSF47203">
    <property type="entry name" value="Acyl-CoA dehydrogenase C-terminal domain-like"/>
    <property type="match status" value="1"/>
</dbReference>
<dbReference type="PROSITE" id="PS00073">
    <property type="entry name" value="ACYL_COA_DH_2"/>
    <property type="match status" value="1"/>
</dbReference>
<keyword evidence="4 8" id="KW-0274">FAD</keyword>
<dbReference type="InterPro" id="IPR013786">
    <property type="entry name" value="AcylCoA_DH/ox_N"/>
</dbReference>
<evidence type="ECO:0000256" key="6">
    <source>
        <dbReference type="ARBA" id="ARBA00066361"/>
    </source>
</evidence>
<dbReference type="InterPro" id="IPR006089">
    <property type="entry name" value="Acyl-CoA_DH_CS"/>
</dbReference>
<dbReference type="Pfam" id="PF02770">
    <property type="entry name" value="Acyl-CoA_dh_M"/>
    <property type="match status" value="1"/>
</dbReference>
<evidence type="ECO:0000256" key="1">
    <source>
        <dbReference type="ARBA" id="ARBA00001974"/>
    </source>
</evidence>
<dbReference type="GO" id="GO:0050660">
    <property type="term" value="F:flavin adenine dinucleotide binding"/>
    <property type="evidence" value="ECO:0007669"/>
    <property type="project" value="InterPro"/>
</dbReference>
<evidence type="ECO:0000256" key="7">
    <source>
        <dbReference type="ARBA" id="ARBA00067292"/>
    </source>
</evidence>
<dbReference type="PIRSF" id="PIRSF016578">
    <property type="entry name" value="HsaA"/>
    <property type="match status" value="1"/>
</dbReference>
<evidence type="ECO:0000259" key="11">
    <source>
        <dbReference type="Pfam" id="PF02771"/>
    </source>
</evidence>
<gene>
    <name evidence="12" type="ORF">SAMN05661010_00443</name>
</gene>
<dbReference type="RefSeq" id="WP_089725073.1">
    <property type="nucleotide sequence ID" value="NZ_FNGI01000001.1"/>
</dbReference>
<reference evidence="12 13" key="1">
    <citation type="submission" date="2016-10" db="EMBL/GenBank/DDBJ databases">
        <authorList>
            <person name="de Groot N.N."/>
        </authorList>
    </citation>
    <scope>NUCLEOTIDE SEQUENCE [LARGE SCALE GENOMIC DNA]</scope>
    <source>
        <strain evidence="12 13">DSM 14789</strain>
    </source>
</reference>
<name>A0A1G9FLC7_9GAMM</name>
<keyword evidence="5 8" id="KW-0560">Oxidoreductase</keyword>
<dbReference type="InterPro" id="IPR052547">
    <property type="entry name" value="Mito_Isobutyryl-CoADH"/>
</dbReference>
<sequence length="389" mass="42054">MDFAPSDDQRALQQAAADFSRIELAPHAAEWDATSHFPVDVIKRAGDAGFLGIYIDEERGGLGLSRLDAALIFEQLSQGCVSTTAYLTIHNMVAWMVANWGSEALREEWVASLVSGERLGCYCLTEPGSGSDAASLRTKAVRDGDDYLITGSKMFISGAGANDVLVVMARTGAADSGAGGISAILVPADAEGIEYGKNEDKMGWKSQPTRLVSFDGVRVPVGNRLGAEGEGFKLAMKGLDGGRLNIASCSLGAAQHALTLARNYLGERKQFGRELSAFQALQFKLADMATELVGARLMVRHAAWRLDQNDPEATVHCAMAKRMATDIGFNICNEALQLHGGYGYLREFPLERLVRDTRVHQILEGTNEIMRVIIARRLFADGVVEALQQ</sequence>
<dbReference type="GO" id="GO:0003995">
    <property type="term" value="F:acyl-CoA dehydrogenase activity"/>
    <property type="evidence" value="ECO:0007669"/>
    <property type="project" value="InterPro"/>
</dbReference>
<dbReference type="InterPro" id="IPR006091">
    <property type="entry name" value="Acyl-CoA_Oxase/DH_mid-dom"/>
</dbReference>
<evidence type="ECO:0000256" key="3">
    <source>
        <dbReference type="ARBA" id="ARBA00022630"/>
    </source>
</evidence>
<dbReference type="PANTHER" id="PTHR43831">
    <property type="entry name" value="ISOBUTYRYL-COA DEHYDROGENASE"/>
    <property type="match status" value="1"/>
</dbReference>
<dbReference type="FunFam" id="2.40.110.10:FF:000009">
    <property type="entry name" value="Acyl-CoA dehydrogenase"/>
    <property type="match status" value="1"/>
</dbReference>
<keyword evidence="3 8" id="KW-0285">Flavoprotein</keyword>
<dbReference type="PROSITE" id="PS00072">
    <property type="entry name" value="ACYL_COA_DH_1"/>
    <property type="match status" value="1"/>
</dbReference>
<dbReference type="AlphaFoldDB" id="A0A1G9FLC7"/>
<protein>
    <recommendedName>
        <fullName evidence="7">Cyclohexane-1-carbonyl-CoA dehydrogenase</fullName>
        <ecNumber evidence="6">1.3.8.11</ecNumber>
    </recommendedName>
</protein>
<proteinExistence type="inferred from homology"/>
<dbReference type="Pfam" id="PF00441">
    <property type="entry name" value="Acyl-CoA_dh_1"/>
    <property type="match status" value="1"/>
</dbReference>
<dbReference type="Gene3D" id="1.20.140.10">
    <property type="entry name" value="Butyryl-CoA Dehydrogenase, subunit A, domain 3"/>
    <property type="match status" value="1"/>
</dbReference>
<dbReference type="FunFam" id="1.20.140.10:FF:000001">
    <property type="entry name" value="Acyl-CoA dehydrogenase"/>
    <property type="match status" value="1"/>
</dbReference>
<dbReference type="Gene3D" id="2.40.110.10">
    <property type="entry name" value="Butyryl-CoA Dehydrogenase, subunit A, domain 2"/>
    <property type="match status" value="1"/>
</dbReference>
<organism evidence="12 13">
    <name type="scientific">Modicisalibacter muralis</name>
    <dbReference type="NCBI Taxonomy" id="119000"/>
    <lineage>
        <taxon>Bacteria</taxon>
        <taxon>Pseudomonadati</taxon>
        <taxon>Pseudomonadota</taxon>
        <taxon>Gammaproteobacteria</taxon>
        <taxon>Oceanospirillales</taxon>
        <taxon>Halomonadaceae</taxon>
        <taxon>Modicisalibacter</taxon>
    </lineage>
</organism>
<feature type="domain" description="Acyl-CoA dehydrogenase/oxidase N-terminal" evidence="11">
    <location>
        <begin position="6"/>
        <end position="117"/>
    </location>
</feature>
<dbReference type="InterPro" id="IPR009075">
    <property type="entry name" value="AcylCo_DH/oxidase_C"/>
</dbReference>
<dbReference type="InterPro" id="IPR037069">
    <property type="entry name" value="AcylCoA_DH/ox_N_sf"/>
</dbReference>
<comment type="similarity">
    <text evidence="2 8">Belongs to the acyl-CoA dehydrogenase family.</text>
</comment>
<dbReference type="STRING" id="119000.SAMN05661010_00443"/>
<evidence type="ECO:0000313" key="12">
    <source>
        <dbReference type="EMBL" id="SDK89184.1"/>
    </source>
</evidence>
<evidence type="ECO:0000256" key="8">
    <source>
        <dbReference type="RuleBase" id="RU362125"/>
    </source>
</evidence>
<dbReference type="Proteomes" id="UP000198654">
    <property type="component" value="Unassembled WGS sequence"/>
</dbReference>
<dbReference type="InterPro" id="IPR009100">
    <property type="entry name" value="AcylCoA_DH/oxidase_NM_dom_sf"/>
</dbReference>